<dbReference type="SMART" id="SM00175">
    <property type="entry name" value="RAB"/>
    <property type="match status" value="1"/>
</dbReference>
<comment type="caution">
    <text evidence="18">The sequence shown here is derived from an EMBL/GenBank/DDBJ whole genome shotgun (WGS) entry which is preliminary data.</text>
</comment>
<dbReference type="GO" id="GO:0005525">
    <property type="term" value="F:GTP binding"/>
    <property type="evidence" value="ECO:0007669"/>
    <property type="project" value="UniProtKB-KW"/>
</dbReference>
<feature type="transmembrane region" description="Helical" evidence="15">
    <location>
        <begin position="595"/>
        <end position="617"/>
    </location>
</feature>
<dbReference type="Gene3D" id="3.40.50.300">
    <property type="entry name" value="P-loop containing nucleotide triphosphate hydrolases"/>
    <property type="match status" value="2"/>
</dbReference>
<evidence type="ECO:0000256" key="15">
    <source>
        <dbReference type="SAM" id="Phobius"/>
    </source>
</evidence>
<dbReference type="InterPro" id="IPR052266">
    <property type="entry name" value="Miro-EF-hand_domain"/>
</dbReference>
<dbReference type="InterPro" id="IPR027417">
    <property type="entry name" value="P-loop_NTPase"/>
</dbReference>
<dbReference type="Gene3D" id="1.10.238.10">
    <property type="entry name" value="EF-hand"/>
    <property type="match status" value="2"/>
</dbReference>
<evidence type="ECO:0000256" key="3">
    <source>
        <dbReference type="ARBA" id="ARBA00022692"/>
    </source>
</evidence>
<keyword evidence="8 14" id="KW-0378">Hydrolase</keyword>
<evidence type="ECO:0000256" key="14">
    <source>
        <dbReference type="PIRNR" id="PIRNR037488"/>
    </source>
</evidence>
<comment type="function">
    <text evidence="14">Mitochondrial GTPase involved in mitochondrial trafficking. Probably involved in control of anterograde transport of mitochondria and their subcellular distribution.</text>
</comment>
<keyword evidence="19" id="KW-1185">Reference proteome</keyword>
<dbReference type="InterPro" id="IPR013566">
    <property type="entry name" value="EF_hand_assoc_1"/>
</dbReference>
<dbReference type="PROSITE" id="PS51423">
    <property type="entry name" value="MIRO"/>
    <property type="match status" value="1"/>
</dbReference>
<evidence type="ECO:0000256" key="10">
    <source>
        <dbReference type="ARBA" id="ARBA00022989"/>
    </source>
</evidence>
<dbReference type="Pfam" id="PF08356">
    <property type="entry name" value="EF_assoc_2"/>
    <property type="match status" value="1"/>
</dbReference>
<dbReference type="EC" id="3.6.5.-" evidence="14"/>
<feature type="domain" description="Miro" evidence="17">
    <location>
        <begin position="2"/>
        <end position="168"/>
    </location>
</feature>
<evidence type="ECO:0000313" key="19">
    <source>
        <dbReference type="Proteomes" id="UP001157974"/>
    </source>
</evidence>
<evidence type="ECO:0000256" key="1">
    <source>
        <dbReference type="ARBA" id="ARBA00004200"/>
    </source>
</evidence>
<evidence type="ECO:0000256" key="4">
    <source>
        <dbReference type="ARBA" id="ARBA00022723"/>
    </source>
</evidence>
<name>A0AAV8ULN9_9RHOD</name>
<accession>A0AAV8ULN9</accession>
<dbReference type="InterPro" id="IPR001806">
    <property type="entry name" value="Small_GTPase"/>
</dbReference>
<dbReference type="FunFam" id="1.10.238.10:FF:000011">
    <property type="entry name" value="Mitochondrial Rho GTPase"/>
    <property type="match status" value="1"/>
</dbReference>
<evidence type="ECO:0000313" key="18">
    <source>
        <dbReference type="EMBL" id="KAJ8902142.1"/>
    </source>
</evidence>
<dbReference type="SUPFAM" id="SSF47473">
    <property type="entry name" value="EF-hand"/>
    <property type="match status" value="1"/>
</dbReference>
<reference evidence="18 19" key="1">
    <citation type="journal article" date="2023" name="Nat. Commun.">
        <title>Origin of minicircular mitochondrial genomes in red algae.</title>
        <authorList>
            <person name="Lee Y."/>
            <person name="Cho C.H."/>
            <person name="Lee Y.M."/>
            <person name="Park S.I."/>
            <person name="Yang J.H."/>
            <person name="West J.A."/>
            <person name="Bhattacharya D."/>
            <person name="Yoon H.S."/>
        </authorList>
    </citation>
    <scope>NUCLEOTIDE SEQUENCE [LARGE SCALE GENOMIC DNA]</scope>
    <source>
        <strain evidence="18 19">CCMP1338</strain>
        <tissue evidence="18">Whole cell</tissue>
    </source>
</reference>
<dbReference type="SMART" id="SM00174">
    <property type="entry name" value="RHO"/>
    <property type="match status" value="1"/>
</dbReference>
<keyword evidence="10 15" id="KW-1133">Transmembrane helix</keyword>
<evidence type="ECO:0000256" key="12">
    <source>
        <dbReference type="ARBA" id="ARBA00023134"/>
    </source>
</evidence>
<dbReference type="InterPro" id="IPR018247">
    <property type="entry name" value="EF_Hand_1_Ca_BS"/>
</dbReference>
<comment type="similarity">
    <text evidence="2 14">Belongs to the mitochondrial Rho GTPase family.</text>
</comment>
<dbReference type="PANTHER" id="PTHR46819">
    <property type="entry name" value="EF-HAND CALCIUM-BINDING DOMAIN-CONTAINING PROTEIN 7"/>
    <property type="match status" value="1"/>
</dbReference>
<dbReference type="InterPro" id="IPR013567">
    <property type="entry name" value="EF_hand_assoc_2"/>
</dbReference>
<dbReference type="Proteomes" id="UP001157974">
    <property type="component" value="Unassembled WGS sequence"/>
</dbReference>
<evidence type="ECO:0000256" key="2">
    <source>
        <dbReference type="ARBA" id="ARBA00007981"/>
    </source>
</evidence>
<dbReference type="InterPro" id="IPR011992">
    <property type="entry name" value="EF-hand-dom_pair"/>
</dbReference>
<dbReference type="InterPro" id="IPR002048">
    <property type="entry name" value="EF_hand_dom"/>
</dbReference>
<dbReference type="PROSITE" id="PS51419">
    <property type="entry name" value="RAB"/>
    <property type="match status" value="1"/>
</dbReference>
<organism evidence="18 19">
    <name type="scientific">Rhodosorus marinus</name>
    <dbReference type="NCBI Taxonomy" id="101924"/>
    <lineage>
        <taxon>Eukaryota</taxon>
        <taxon>Rhodophyta</taxon>
        <taxon>Stylonematophyceae</taxon>
        <taxon>Stylonematales</taxon>
        <taxon>Stylonemataceae</taxon>
        <taxon>Rhodosorus</taxon>
    </lineage>
</organism>
<dbReference type="GO" id="GO:0003924">
    <property type="term" value="F:GTPase activity"/>
    <property type="evidence" value="ECO:0007669"/>
    <property type="project" value="InterPro"/>
</dbReference>
<dbReference type="GO" id="GO:0005509">
    <property type="term" value="F:calcium ion binding"/>
    <property type="evidence" value="ECO:0007669"/>
    <property type="project" value="InterPro"/>
</dbReference>
<keyword evidence="6 14" id="KW-0547">Nucleotide-binding</keyword>
<feature type="domain" description="EF-hand" evidence="16">
    <location>
        <begin position="305"/>
        <end position="340"/>
    </location>
</feature>
<dbReference type="InterPro" id="IPR020860">
    <property type="entry name" value="MIRO_dom"/>
</dbReference>
<comment type="subcellular location">
    <subcellularLocation>
        <location evidence="1 14">Mitochondrion outer membrane</location>
        <topology evidence="1 14">Single-pass type IV membrane protein</topology>
    </subcellularLocation>
</comment>
<evidence type="ECO:0000256" key="13">
    <source>
        <dbReference type="ARBA" id="ARBA00023136"/>
    </source>
</evidence>
<keyword evidence="9 14" id="KW-0106">Calcium</keyword>
<dbReference type="PROSITE" id="PS50222">
    <property type="entry name" value="EF_HAND_2"/>
    <property type="match status" value="1"/>
</dbReference>
<gene>
    <name evidence="18" type="ORF">NDN08_006550</name>
</gene>
<evidence type="ECO:0000256" key="11">
    <source>
        <dbReference type="ARBA" id="ARBA00023128"/>
    </source>
</evidence>
<dbReference type="SMART" id="SM00173">
    <property type="entry name" value="RAS"/>
    <property type="match status" value="1"/>
</dbReference>
<sequence>MKSHIRIVICGDDGVGKTSIIRCLISKSFAEENVPEVHPPVTIPPEVAPEPVSATIVDTSNVLNEVESELNRADVVVLVYDLVRTETLDRVKTKWLPRMRELGLDVPVILVGNKQDLPKEEYSDSNVERTIKPIMEEFREVEACIQCSAKVEFNIYEVLYFAQRAVIHPTTPLFDVSSHSLRPAAKAALSRVFRLCDKDKNGELNDKELNDFQYTCFNVHLNAEELAGVKNVVRANCPGGLTANGHLSLPGFIFLHRLFIEKGRIETTWIVLRTFGYNDDLRLSDTYANINLSKADDQSVELSEKGKEFLLTSFETADADKDGLLSPDELRDLFSTCPEYPWDPTLVRWTVQSATAGYMTKEAFLDRWNLFLFDDFRSALLTIVYMGYSGEPATAVRITRRRRRDRRSKVVTREVFYCYVIGSSKSGKTELIRGLTGQPFSAESVPCDKDVAAARTIEIEKGRPYGLIMKEISDKEIADLTISKGLLDTCDMVCFVYDVTDPTSFEFIARTYEELKKVRHSLPTVFVATKTEQEPVSQRYEIRPSEFTEIHGLPEPVNISSKIKEDADLYKQLIGVGLYPHIACPTYFDEPSGSALVTSLKLVAAIAVISGVAYGTAKAYRYYKDRL</sequence>
<keyword evidence="4" id="KW-0479">Metal-binding</keyword>
<dbReference type="SMART" id="SM00054">
    <property type="entry name" value="EFh"/>
    <property type="match status" value="2"/>
</dbReference>
<keyword evidence="5" id="KW-0677">Repeat</keyword>
<keyword evidence="3 15" id="KW-0812">Transmembrane</keyword>
<dbReference type="EMBL" id="JAMWBK010000009">
    <property type="protein sequence ID" value="KAJ8902142.1"/>
    <property type="molecule type" value="Genomic_DNA"/>
</dbReference>
<dbReference type="InterPro" id="IPR021181">
    <property type="entry name" value="Miro"/>
</dbReference>
<keyword evidence="13 14" id="KW-0472">Membrane</keyword>
<dbReference type="GO" id="GO:0007005">
    <property type="term" value="P:mitochondrion organization"/>
    <property type="evidence" value="ECO:0007669"/>
    <property type="project" value="InterPro"/>
</dbReference>
<proteinExistence type="inferred from homology"/>
<keyword evidence="11 14" id="KW-0496">Mitochondrion</keyword>
<dbReference type="PRINTS" id="PR00449">
    <property type="entry name" value="RASTRNSFRMNG"/>
</dbReference>
<evidence type="ECO:0000259" key="16">
    <source>
        <dbReference type="PROSITE" id="PS50222"/>
    </source>
</evidence>
<keyword evidence="12 14" id="KW-0342">GTP-binding</keyword>
<keyword evidence="7 14" id="KW-1000">Mitochondrion outer membrane</keyword>
<dbReference type="PROSITE" id="PS00018">
    <property type="entry name" value="EF_HAND_1"/>
    <property type="match status" value="2"/>
</dbReference>
<evidence type="ECO:0000259" key="17">
    <source>
        <dbReference type="PROSITE" id="PS51423"/>
    </source>
</evidence>
<dbReference type="GO" id="GO:0005741">
    <property type="term" value="C:mitochondrial outer membrane"/>
    <property type="evidence" value="ECO:0007669"/>
    <property type="project" value="UniProtKB-SubCell"/>
</dbReference>
<dbReference type="Pfam" id="PF08355">
    <property type="entry name" value="EF_assoc_1"/>
    <property type="match status" value="1"/>
</dbReference>
<protein>
    <recommendedName>
        <fullName evidence="14">Mitochondrial Rho GTPase</fullName>
        <ecNumber evidence="14">3.6.5.-</ecNumber>
    </recommendedName>
</protein>
<dbReference type="PIRSF" id="PIRSF037488">
    <property type="entry name" value="Mt_Rho_GTPase"/>
    <property type="match status" value="1"/>
</dbReference>
<evidence type="ECO:0000256" key="6">
    <source>
        <dbReference type="ARBA" id="ARBA00022741"/>
    </source>
</evidence>
<dbReference type="SUPFAM" id="SSF52540">
    <property type="entry name" value="P-loop containing nucleoside triphosphate hydrolases"/>
    <property type="match status" value="2"/>
</dbReference>
<dbReference type="Pfam" id="PF13202">
    <property type="entry name" value="EF-hand_5"/>
    <property type="match status" value="1"/>
</dbReference>
<dbReference type="AlphaFoldDB" id="A0AAV8ULN9"/>
<evidence type="ECO:0000256" key="7">
    <source>
        <dbReference type="ARBA" id="ARBA00022787"/>
    </source>
</evidence>
<dbReference type="Pfam" id="PF00071">
    <property type="entry name" value="Ras"/>
    <property type="match status" value="2"/>
</dbReference>
<evidence type="ECO:0000256" key="5">
    <source>
        <dbReference type="ARBA" id="ARBA00022737"/>
    </source>
</evidence>
<evidence type="ECO:0000256" key="8">
    <source>
        <dbReference type="ARBA" id="ARBA00022801"/>
    </source>
</evidence>
<dbReference type="PANTHER" id="PTHR46819:SF1">
    <property type="entry name" value="EF-HAND CALCIUM-BINDING DOMAIN-CONTAINING PROTEIN 7"/>
    <property type="match status" value="1"/>
</dbReference>
<evidence type="ECO:0000256" key="9">
    <source>
        <dbReference type="ARBA" id="ARBA00022837"/>
    </source>
</evidence>